<evidence type="ECO:0000313" key="4">
    <source>
        <dbReference type="Proteomes" id="UP001201985"/>
    </source>
</evidence>
<dbReference type="InterPro" id="IPR025827">
    <property type="entry name" value="Zn_ribbon_recom_dom"/>
</dbReference>
<gene>
    <name evidence="3" type="ORF">MON41_19140</name>
</gene>
<protein>
    <submittedName>
        <fullName evidence="3">Recombinase family protein</fullName>
    </submittedName>
</protein>
<reference evidence="3 4" key="1">
    <citation type="submission" date="2022-03" db="EMBL/GenBank/DDBJ databases">
        <title>Complete genome analysis of Roseomonas KG 17.1 : a prolific producer of plant growth promoters.</title>
        <authorList>
            <person name="Saadouli I."/>
            <person name="Najjari A."/>
            <person name="Mosbah A."/>
            <person name="Ouzari H.I."/>
        </authorList>
    </citation>
    <scope>NUCLEOTIDE SEQUENCE [LARGE SCALE GENOMIC DNA]</scope>
    <source>
        <strain evidence="3 4">KG17-1</strain>
    </source>
</reference>
<comment type="caution">
    <text evidence="3">The sequence shown here is derived from an EMBL/GenBank/DDBJ whole genome shotgun (WGS) entry which is preliminary data.</text>
</comment>
<dbReference type="Pfam" id="PF13408">
    <property type="entry name" value="Zn_ribbon_recom"/>
    <property type="match status" value="1"/>
</dbReference>
<organism evidence="3 4">
    <name type="scientific">Teichococcus vastitatis</name>
    <dbReference type="NCBI Taxonomy" id="2307076"/>
    <lineage>
        <taxon>Bacteria</taxon>
        <taxon>Pseudomonadati</taxon>
        <taxon>Pseudomonadota</taxon>
        <taxon>Alphaproteobacteria</taxon>
        <taxon>Acetobacterales</taxon>
        <taxon>Roseomonadaceae</taxon>
        <taxon>Roseomonas</taxon>
    </lineage>
</organism>
<name>A0ABS9WA71_9PROT</name>
<dbReference type="PANTHER" id="PTHR30461:SF23">
    <property type="entry name" value="DNA RECOMBINASE-RELATED"/>
    <property type="match status" value="1"/>
</dbReference>
<dbReference type="PANTHER" id="PTHR30461">
    <property type="entry name" value="DNA-INVERTASE FROM LAMBDOID PROPHAGE"/>
    <property type="match status" value="1"/>
</dbReference>
<dbReference type="InterPro" id="IPR050639">
    <property type="entry name" value="SSR_resolvase"/>
</dbReference>
<dbReference type="InterPro" id="IPR011109">
    <property type="entry name" value="DNA_bind_recombinase_dom"/>
</dbReference>
<dbReference type="RefSeq" id="WP_241793630.1">
    <property type="nucleotide sequence ID" value="NZ_JALBUU010000061.1"/>
</dbReference>
<accession>A0ABS9WA71</accession>
<dbReference type="Pfam" id="PF07508">
    <property type="entry name" value="Recombinase"/>
    <property type="match status" value="1"/>
</dbReference>
<feature type="domain" description="Recombinase" evidence="1">
    <location>
        <begin position="1"/>
        <end position="64"/>
    </location>
</feature>
<evidence type="ECO:0000313" key="3">
    <source>
        <dbReference type="EMBL" id="MCI0755785.1"/>
    </source>
</evidence>
<keyword evidence="4" id="KW-1185">Reference proteome</keyword>
<proteinExistence type="predicted"/>
<evidence type="ECO:0000259" key="2">
    <source>
        <dbReference type="Pfam" id="PF13408"/>
    </source>
</evidence>
<dbReference type="EMBL" id="JALBUU010000061">
    <property type="protein sequence ID" value="MCI0755785.1"/>
    <property type="molecule type" value="Genomic_DNA"/>
</dbReference>
<evidence type="ECO:0000259" key="1">
    <source>
        <dbReference type="Pfam" id="PF07508"/>
    </source>
</evidence>
<sequence>MLHNPLYAGAYAFARRGNRIRVENGRARKTSGHDRPMAQWGALIRDNHEGYITWAEFEENQRLFGENAHMQKRASRKAARGGRALLTGLVRCGCCGRMMRVFYGSGSGHAHRYQCRGDDAHVGAGLCIGIGGVRVDQAVTALMLEAVSGHAVEAAMLAAKKLATEDDALTAALGRDLEAARYDASLAARRYDLVDPARRHVARELEARWNTALEQVAVLERRIATARTSATARPEVDRDALMRLAADLPAAWNAPTADNRARQRLTHILVREVVIDLDDVTHEAVVIVHWAGGQHTEVRVPRVRCKPRCAEPARSPAEVVRRLAQEWPDREIAVTLNRMRCRTSVGENWTSVTVREVRERLGVPPFRPPEGAPTSIGMQEVARRFGICIPSVLRLIREGTLPAAQAMPYAPWKIPLEALATEPVLVGLRRVKERRPKNLQGYHRDETMRLPGL</sequence>
<dbReference type="Proteomes" id="UP001201985">
    <property type="component" value="Unassembled WGS sequence"/>
</dbReference>
<dbReference type="Gene3D" id="3.90.1750.20">
    <property type="entry name" value="Putative Large Serine Recombinase, Chain B, Domain 2"/>
    <property type="match status" value="1"/>
</dbReference>
<dbReference type="InterPro" id="IPR038109">
    <property type="entry name" value="DNA_bind_recomb_sf"/>
</dbReference>
<feature type="domain" description="Recombinase zinc beta ribbon" evidence="2">
    <location>
        <begin position="85"/>
        <end position="140"/>
    </location>
</feature>